<organism evidence="2 3">
    <name type="scientific">Tenggerimyces flavus</name>
    <dbReference type="NCBI Taxonomy" id="1708749"/>
    <lineage>
        <taxon>Bacteria</taxon>
        <taxon>Bacillati</taxon>
        <taxon>Actinomycetota</taxon>
        <taxon>Actinomycetes</taxon>
        <taxon>Propionibacteriales</taxon>
        <taxon>Nocardioidaceae</taxon>
        <taxon>Tenggerimyces</taxon>
    </lineage>
</organism>
<keyword evidence="1" id="KW-0812">Transmembrane</keyword>
<gene>
    <name evidence="2" type="ORF">ACFOUW_37255</name>
</gene>
<sequence>MSGCSNLTSGAGGLWGIRGARLGGVRRRRGRRVLGGLIGLGRAEFRLPLLIGLFGFAALSEVILNNAASLIVVLTVLSARRSSGHSRRELLVSARGVLLLAMYG</sequence>
<evidence type="ECO:0000256" key="1">
    <source>
        <dbReference type="SAM" id="Phobius"/>
    </source>
</evidence>
<accession>A0ABV7YQQ8</accession>
<feature type="transmembrane region" description="Helical" evidence="1">
    <location>
        <begin position="62"/>
        <end position="79"/>
    </location>
</feature>
<keyword evidence="1" id="KW-1133">Transmembrane helix</keyword>
<dbReference type="Proteomes" id="UP001595699">
    <property type="component" value="Unassembled WGS sequence"/>
</dbReference>
<reference evidence="3" key="1">
    <citation type="journal article" date="2019" name="Int. J. Syst. Evol. Microbiol.">
        <title>The Global Catalogue of Microorganisms (GCM) 10K type strain sequencing project: providing services to taxonomists for standard genome sequencing and annotation.</title>
        <authorList>
            <consortium name="The Broad Institute Genomics Platform"/>
            <consortium name="The Broad Institute Genome Sequencing Center for Infectious Disease"/>
            <person name="Wu L."/>
            <person name="Ma J."/>
        </authorList>
    </citation>
    <scope>NUCLEOTIDE SEQUENCE [LARGE SCALE GENOMIC DNA]</scope>
    <source>
        <strain evidence="3">CGMCC 4.7241</strain>
    </source>
</reference>
<evidence type="ECO:0000313" key="2">
    <source>
        <dbReference type="EMBL" id="MFC3766525.1"/>
    </source>
</evidence>
<comment type="caution">
    <text evidence="2">The sequence shown here is derived from an EMBL/GenBank/DDBJ whole genome shotgun (WGS) entry which is preliminary data.</text>
</comment>
<keyword evidence="3" id="KW-1185">Reference proteome</keyword>
<protein>
    <submittedName>
        <fullName evidence="2">Uncharacterized protein</fullName>
    </submittedName>
</protein>
<dbReference type="RefSeq" id="WP_205121874.1">
    <property type="nucleotide sequence ID" value="NZ_JAFBCM010000001.1"/>
</dbReference>
<keyword evidence="1" id="KW-0472">Membrane</keyword>
<name>A0ABV7YQQ8_9ACTN</name>
<proteinExistence type="predicted"/>
<evidence type="ECO:0000313" key="3">
    <source>
        <dbReference type="Proteomes" id="UP001595699"/>
    </source>
</evidence>
<dbReference type="EMBL" id="JBHRZH010000055">
    <property type="protein sequence ID" value="MFC3766525.1"/>
    <property type="molecule type" value="Genomic_DNA"/>
</dbReference>